<evidence type="ECO:0000259" key="7">
    <source>
        <dbReference type="PROSITE" id="PS51918"/>
    </source>
</evidence>
<keyword evidence="2" id="KW-0004">4Fe-4S</keyword>
<dbReference type="InterPro" id="IPR007197">
    <property type="entry name" value="rSAM"/>
</dbReference>
<feature type="domain" description="Radical SAM core" evidence="7">
    <location>
        <begin position="18"/>
        <end position="247"/>
    </location>
</feature>
<dbReference type="InterPro" id="IPR027604">
    <property type="entry name" value="W_rSAM_matur"/>
</dbReference>
<name>A0A1Z5HV29_9FIRM</name>
<reference evidence="9" key="1">
    <citation type="journal article" date="2017" name="Appl. Environ. Microbiol.">
        <title>Genomic Analysis of Calderihabitans maritimus KKC1, a Thermophilic, Hydrogenogenic, Carboxydotrophic Bacterium Isolated from Marine Sediment.</title>
        <authorList>
            <person name="Omae K."/>
            <person name="Yoneda Y."/>
            <person name="Fukuyama Y."/>
            <person name="Yoshida T."/>
            <person name="Sako Y."/>
        </authorList>
    </citation>
    <scope>NUCLEOTIDE SEQUENCE [LARGE SCALE GENOMIC DNA]</scope>
    <source>
        <strain evidence="9">KKC1</strain>
    </source>
</reference>
<dbReference type="PANTHER" id="PTHR11228:SF34">
    <property type="entry name" value="TUNGSTEN-CONTAINING ALDEHYDE FERREDOXIN OXIDOREDUCTASE COFACTOR MODIFYING PROTEIN"/>
    <property type="match status" value="1"/>
</dbReference>
<evidence type="ECO:0000313" key="9">
    <source>
        <dbReference type="Proteomes" id="UP000197032"/>
    </source>
</evidence>
<dbReference type="Proteomes" id="UP000197032">
    <property type="component" value="Unassembled WGS sequence"/>
</dbReference>
<evidence type="ECO:0000313" key="8">
    <source>
        <dbReference type="EMBL" id="GAW93268.1"/>
    </source>
</evidence>
<keyword evidence="3" id="KW-0949">S-adenosyl-L-methionine</keyword>
<keyword evidence="6" id="KW-0411">Iron-sulfur</keyword>
<dbReference type="InterPro" id="IPR034391">
    <property type="entry name" value="AdoMet-like_SPASM_containing"/>
</dbReference>
<dbReference type="OrthoDB" id="9810775at2"/>
<comment type="caution">
    <text evidence="8">The sequence shown here is derived from an EMBL/GenBank/DDBJ whole genome shotgun (WGS) entry which is preliminary data.</text>
</comment>
<dbReference type="GO" id="GO:0051539">
    <property type="term" value="F:4 iron, 4 sulfur cluster binding"/>
    <property type="evidence" value="ECO:0007669"/>
    <property type="project" value="UniProtKB-KW"/>
</dbReference>
<dbReference type="InterPro" id="IPR058240">
    <property type="entry name" value="rSAM_sf"/>
</dbReference>
<dbReference type="InterPro" id="IPR013785">
    <property type="entry name" value="Aldolase_TIM"/>
</dbReference>
<evidence type="ECO:0000256" key="1">
    <source>
        <dbReference type="ARBA" id="ARBA00001966"/>
    </source>
</evidence>
<dbReference type="CDD" id="cd01335">
    <property type="entry name" value="Radical_SAM"/>
    <property type="match status" value="1"/>
</dbReference>
<evidence type="ECO:0000256" key="5">
    <source>
        <dbReference type="ARBA" id="ARBA00023004"/>
    </source>
</evidence>
<proteinExistence type="predicted"/>
<evidence type="ECO:0000256" key="3">
    <source>
        <dbReference type="ARBA" id="ARBA00022691"/>
    </source>
</evidence>
<dbReference type="Pfam" id="PF13186">
    <property type="entry name" value="SPASM"/>
    <property type="match status" value="1"/>
</dbReference>
<dbReference type="SUPFAM" id="SSF102114">
    <property type="entry name" value="Radical SAM enzymes"/>
    <property type="match status" value="1"/>
</dbReference>
<dbReference type="SFLD" id="SFLDG01387">
    <property type="entry name" value="BtrN-like_SPASM_domain_contain"/>
    <property type="match status" value="1"/>
</dbReference>
<evidence type="ECO:0000256" key="4">
    <source>
        <dbReference type="ARBA" id="ARBA00022723"/>
    </source>
</evidence>
<dbReference type="EMBL" id="BDGJ01000125">
    <property type="protein sequence ID" value="GAW93268.1"/>
    <property type="molecule type" value="Genomic_DNA"/>
</dbReference>
<evidence type="ECO:0000256" key="2">
    <source>
        <dbReference type="ARBA" id="ARBA00022485"/>
    </source>
</evidence>
<evidence type="ECO:0000256" key="6">
    <source>
        <dbReference type="ARBA" id="ARBA00023014"/>
    </source>
</evidence>
<keyword evidence="4" id="KW-0479">Metal-binding</keyword>
<dbReference type="Gene3D" id="3.20.20.70">
    <property type="entry name" value="Aldolase class I"/>
    <property type="match status" value="1"/>
</dbReference>
<comment type="cofactor">
    <cofactor evidence="1">
        <name>[4Fe-4S] cluster</name>
        <dbReference type="ChEBI" id="CHEBI:49883"/>
    </cofactor>
</comment>
<dbReference type="GO" id="GO:0046872">
    <property type="term" value="F:metal ion binding"/>
    <property type="evidence" value="ECO:0007669"/>
    <property type="project" value="UniProtKB-KW"/>
</dbReference>
<accession>A0A1Z5HV29</accession>
<dbReference type="InterPro" id="IPR000385">
    <property type="entry name" value="MoaA_NifB_PqqE_Fe-S-bd_CS"/>
</dbReference>
<dbReference type="SFLD" id="SFLDG01067">
    <property type="entry name" value="SPASM/twitch_domain_containing"/>
    <property type="match status" value="1"/>
</dbReference>
<dbReference type="Pfam" id="PF04055">
    <property type="entry name" value="Radical_SAM"/>
    <property type="match status" value="1"/>
</dbReference>
<gene>
    <name evidence="8" type="ORF">KKC1_24070</name>
</gene>
<dbReference type="PANTHER" id="PTHR11228">
    <property type="entry name" value="RADICAL SAM DOMAIN PROTEIN"/>
    <property type="match status" value="1"/>
</dbReference>
<dbReference type="SFLD" id="SFLDS00029">
    <property type="entry name" value="Radical_SAM"/>
    <property type="match status" value="1"/>
</dbReference>
<organism evidence="8 9">
    <name type="scientific">Calderihabitans maritimus</name>
    <dbReference type="NCBI Taxonomy" id="1246530"/>
    <lineage>
        <taxon>Bacteria</taxon>
        <taxon>Bacillati</taxon>
        <taxon>Bacillota</taxon>
        <taxon>Clostridia</taxon>
        <taxon>Neomoorellales</taxon>
        <taxon>Calderihabitantaceae</taxon>
        <taxon>Calderihabitans</taxon>
    </lineage>
</organism>
<sequence>MMFRPYSNTDWEVVFKPGPTLRKLYVELTNRCNLSCSMCYRHSWPGRQGEMEEIIFSKLLHELPRFQYLQEIVLGGLGEPLLHSHFWEWLGRLRVAFQGKIVLTTNGLLLTSVEIVELAKLGVERIIVSVDGADKTVQQRVRGTEAGEVSRKLLELGHTIRETPGVTWWWETVWQEKNKEQLPELIKLAAQCHVEKLLVSHLMVTTPAQVGQALFDPELSEKDETILAKARNLALLHRVSLQLPKHRPVTERHCAFVEGQSTVISWDGRVSPCYRFLHGCKEYFYGRTKDVAPFHFGKLTTESLEKIWSKKDYLEFRYRVANSLYPSCPDCELLDGCDVVNRAEGDCDGGRPACGDCLWARGMILCP</sequence>
<dbReference type="GO" id="GO:0003824">
    <property type="term" value="F:catalytic activity"/>
    <property type="evidence" value="ECO:0007669"/>
    <property type="project" value="InterPro"/>
</dbReference>
<dbReference type="InterPro" id="IPR023885">
    <property type="entry name" value="4Fe4S-binding_SPASM_dom"/>
</dbReference>
<dbReference type="InterPro" id="IPR050377">
    <property type="entry name" value="Radical_SAM_PqqE_MftC-like"/>
</dbReference>
<keyword evidence="5" id="KW-0408">Iron</keyword>
<dbReference type="PROSITE" id="PS51918">
    <property type="entry name" value="RADICAL_SAM"/>
    <property type="match status" value="1"/>
</dbReference>
<protein>
    <submittedName>
        <fullName evidence="8">Radical SAM protein</fullName>
    </submittedName>
</protein>
<dbReference type="PROSITE" id="PS01305">
    <property type="entry name" value="MOAA_NIFB_PQQE"/>
    <property type="match status" value="1"/>
</dbReference>
<keyword evidence="9" id="KW-1185">Reference proteome</keyword>
<dbReference type="CDD" id="cd21121">
    <property type="entry name" value="SPASM_Cmo-like"/>
    <property type="match status" value="1"/>
</dbReference>
<dbReference type="AlphaFoldDB" id="A0A1Z5HV29"/>
<dbReference type="SFLD" id="SFLDF00570">
    <property type="entry name" value="tungsten_cofactor_oxidoreducas"/>
    <property type="match status" value="1"/>
</dbReference>